<evidence type="ECO:0008006" key="5">
    <source>
        <dbReference type="Google" id="ProtNLM"/>
    </source>
</evidence>
<dbReference type="EnsemblMetazoa" id="G34756.2">
    <property type="protein sequence ID" value="G34756.2:cds"/>
    <property type="gene ID" value="G34756"/>
</dbReference>
<name>A0A8W8MPL0_MAGGI</name>
<feature type="chain" id="PRO_5042431894" description="Protein quiver" evidence="2">
    <location>
        <begin position="25"/>
        <end position="188"/>
    </location>
</feature>
<dbReference type="EnsemblMetazoa" id="G34756.3">
    <property type="protein sequence ID" value="G34756.3:cds"/>
    <property type="gene ID" value="G34756"/>
</dbReference>
<evidence type="ECO:0000256" key="2">
    <source>
        <dbReference type="SAM" id="SignalP"/>
    </source>
</evidence>
<keyword evidence="1" id="KW-0812">Transmembrane</keyword>
<keyword evidence="4" id="KW-1185">Reference proteome</keyword>
<dbReference type="AlphaFoldDB" id="A0A8W8MPL0"/>
<keyword evidence="1" id="KW-1133">Transmembrane helix</keyword>
<protein>
    <recommendedName>
        <fullName evidence="5">Protein quiver</fullName>
    </recommendedName>
</protein>
<keyword evidence="1" id="KW-0472">Membrane</keyword>
<evidence type="ECO:0000313" key="3">
    <source>
        <dbReference type="EnsemblMetazoa" id="G34756.3:cds"/>
    </source>
</evidence>
<evidence type="ECO:0000256" key="1">
    <source>
        <dbReference type="SAM" id="Phobius"/>
    </source>
</evidence>
<dbReference type="EnsemblMetazoa" id="G34756.6">
    <property type="protein sequence ID" value="G34756.6:cds"/>
    <property type="gene ID" value="G34756"/>
</dbReference>
<feature type="signal peptide" evidence="2">
    <location>
        <begin position="1"/>
        <end position="24"/>
    </location>
</feature>
<dbReference type="EnsemblMetazoa" id="G34756.4">
    <property type="protein sequence ID" value="G34756.4:cds"/>
    <property type="gene ID" value="G34756"/>
</dbReference>
<reference evidence="3" key="1">
    <citation type="submission" date="2022-08" db="UniProtKB">
        <authorList>
            <consortium name="EnsemblMetazoa"/>
        </authorList>
    </citation>
    <scope>IDENTIFICATION</scope>
    <source>
        <strain evidence="3">05x7-T-G4-1.051#20</strain>
    </source>
</reference>
<dbReference type="OMA" id="GTYCVRM"/>
<evidence type="ECO:0000313" key="4">
    <source>
        <dbReference type="Proteomes" id="UP000005408"/>
    </source>
</evidence>
<organism evidence="3 4">
    <name type="scientific">Magallana gigas</name>
    <name type="common">Pacific oyster</name>
    <name type="synonym">Crassostrea gigas</name>
    <dbReference type="NCBI Taxonomy" id="29159"/>
    <lineage>
        <taxon>Eukaryota</taxon>
        <taxon>Metazoa</taxon>
        <taxon>Spiralia</taxon>
        <taxon>Lophotrochozoa</taxon>
        <taxon>Mollusca</taxon>
        <taxon>Bivalvia</taxon>
        <taxon>Autobranchia</taxon>
        <taxon>Pteriomorphia</taxon>
        <taxon>Ostreida</taxon>
        <taxon>Ostreoidea</taxon>
        <taxon>Ostreidae</taxon>
        <taxon>Magallana</taxon>
    </lineage>
</organism>
<dbReference type="EnsemblMetazoa" id="G34756.7">
    <property type="protein sequence ID" value="G34756.7:cds"/>
    <property type="gene ID" value="G34756"/>
</dbReference>
<dbReference type="Proteomes" id="UP000005408">
    <property type="component" value="Unassembled WGS sequence"/>
</dbReference>
<dbReference type="EnsemblMetazoa" id="G34756.5">
    <property type="protein sequence ID" value="G34756.5:cds"/>
    <property type="gene ID" value="G34756"/>
</dbReference>
<feature type="transmembrane region" description="Helical" evidence="1">
    <location>
        <begin position="163"/>
        <end position="181"/>
    </location>
</feature>
<dbReference type="OrthoDB" id="6153729at2759"/>
<sequence>MATVSRSTSTQCLLLFMTISLCAGNFCYQCADTKVGGDCQTYIKTMARARHYIENPPTSDDEVYEKKKDLYKLFVKNCTLYHQGYPNETLCVIETFEYRGQMNMYMRDCTDGVNFAAEYTDVRRPRADNQTYCERKGDTGTYCVRMCRGNFCNGPFANSASKYLISGILWVIIVLNFISVFQEVHHGM</sequence>
<keyword evidence="2" id="KW-0732">Signal</keyword>
<dbReference type="EnsemblMetazoa" id="G34756.1">
    <property type="protein sequence ID" value="G34756.1:cds"/>
    <property type="gene ID" value="G34756"/>
</dbReference>
<proteinExistence type="predicted"/>
<accession>A0A8W8MPL0</accession>